<dbReference type="PROSITE" id="PS50853">
    <property type="entry name" value="FN3"/>
    <property type="match status" value="1"/>
</dbReference>
<dbReference type="GO" id="GO:0004518">
    <property type="term" value="F:nuclease activity"/>
    <property type="evidence" value="ECO:0007669"/>
    <property type="project" value="UniProtKB-KW"/>
</dbReference>
<evidence type="ECO:0000256" key="5">
    <source>
        <dbReference type="SAM" id="SignalP"/>
    </source>
</evidence>
<evidence type="ECO:0000313" key="7">
    <source>
        <dbReference type="EMBL" id="GGG59052.1"/>
    </source>
</evidence>
<dbReference type="Gene3D" id="2.60.40.10">
    <property type="entry name" value="Immunoglobulins"/>
    <property type="match status" value="1"/>
</dbReference>
<accession>A0A917GW54</accession>
<dbReference type="InterPro" id="IPR007346">
    <property type="entry name" value="Endonuclease-I"/>
</dbReference>
<name>A0A917GW54_9FLAO</name>
<keyword evidence="4" id="KW-0378">Hydrolase</keyword>
<feature type="signal peptide" evidence="5">
    <location>
        <begin position="1"/>
        <end position="18"/>
    </location>
</feature>
<evidence type="ECO:0000256" key="3">
    <source>
        <dbReference type="ARBA" id="ARBA00022729"/>
    </source>
</evidence>
<keyword evidence="8" id="KW-1185">Reference proteome</keyword>
<dbReference type="SUPFAM" id="SSF54060">
    <property type="entry name" value="His-Me finger endonucleases"/>
    <property type="match status" value="1"/>
</dbReference>
<evidence type="ECO:0000259" key="6">
    <source>
        <dbReference type="PROSITE" id="PS50853"/>
    </source>
</evidence>
<keyword evidence="3 5" id="KW-0732">Signal</keyword>
<gene>
    <name evidence="7" type="ORF">GCM10010976_32260</name>
</gene>
<keyword evidence="2" id="KW-0540">Nuclease</keyword>
<dbReference type="InterPro" id="IPR044925">
    <property type="entry name" value="His-Me_finger_sf"/>
</dbReference>
<reference evidence="7" key="1">
    <citation type="journal article" date="2014" name="Int. J. Syst. Evol. Microbiol.">
        <title>Complete genome sequence of Corynebacterium casei LMG S-19264T (=DSM 44701T), isolated from a smear-ripened cheese.</title>
        <authorList>
            <consortium name="US DOE Joint Genome Institute (JGI-PGF)"/>
            <person name="Walter F."/>
            <person name="Albersmeier A."/>
            <person name="Kalinowski J."/>
            <person name="Ruckert C."/>
        </authorList>
    </citation>
    <scope>NUCLEOTIDE SEQUENCE</scope>
    <source>
        <strain evidence="7">CGMCC 1.12751</strain>
    </source>
</reference>
<dbReference type="Pfam" id="PF00041">
    <property type="entry name" value="fn3"/>
    <property type="match status" value="1"/>
</dbReference>
<dbReference type="NCBIfam" id="TIGR04183">
    <property type="entry name" value="Por_Secre_tail"/>
    <property type="match status" value="1"/>
</dbReference>
<dbReference type="Proteomes" id="UP000625976">
    <property type="component" value="Unassembled WGS sequence"/>
</dbReference>
<dbReference type="PANTHER" id="PTHR33607">
    <property type="entry name" value="ENDONUCLEASE-1"/>
    <property type="match status" value="1"/>
</dbReference>
<dbReference type="InterPro" id="IPR026444">
    <property type="entry name" value="Secre_tail"/>
</dbReference>
<dbReference type="InterPro" id="IPR036116">
    <property type="entry name" value="FN3_sf"/>
</dbReference>
<dbReference type="CDD" id="cd00063">
    <property type="entry name" value="FN3"/>
    <property type="match status" value="1"/>
</dbReference>
<comment type="caution">
    <text evidence="7">The sequence shown here is derived from an EMBL/GenBank/DDBJ whole genome shotgun (WGS) entry which is preliminary data.</text>
</comment>
<protein>
    <recommendedName>
        <fullName evidence="6">Fibronectin type-III domain-containing protein</fullName>
    </recommendedName>
</protein>
<feature type="domain" description="Fibronectin type-III" evidence="6">
    <location>
        <begin position="294"/>
        <end position="383"/>
    </location>
</feature>
<dbReference type="Pfam" id="PF04231">
    <property type="entry name" value="Endonuclease_1"/>
    <property type="match status" value="1"/>
</dbReference>
<dbReference type="RefSeq" id="WP_188466758.1">
    <property type="nucleotide sequence ID" value="NZ_BMFQ01000004.1"/>
</dbReference>
<reference evidence="7" key="2">
    <citation type="submission" date="2020-09" db="EMBL/GenBank/DDBJ databases">
        <authorList>
            <person name="Sun Q."/>
            <person name="Zhou Y."/>
        </authorList>
    </citation>
    <scope>NUCLEOTIDE SEQUENCE</scope>
    <source>
        <strain evidence="7">CGMCC 1.12751</strain>
    </source>
</reference>
<feature type="chain" id="PRO_5037456183" description="Fibronectin type-III domain-containing protein" evidence="5">
    <location>
        <begin position="19"/>
        <end position="609"/>
    </location>
</feature>
<evidence type="ECO:0000256" key="2">
    <source>
        <dbReference type="ARBA" id="ARBA00022722"/>
    </source>
</evidence>
<proteinExistence type="inferred from homology"/>
<dbReference type="PANTHER" id="PTHR33607:SF2">
    <property type="entry name" value="ENDONUCLEASE-1"/>
    <property type="match status" value="1"/>
</dbReference>
<evidence type="ECO:0000256" key="1">
    <source>
        <dbReference type="ARBA" id="ARBA00006429"/>
    </source>
</evidence>
<sequence>MKHFYSLLLLLVSVTAFAQIPNGYYDTATGSGYTLKTQLYNIIDNHNDQGYSAMNGFISTYDRDNYYDANGSTTILDVYSEIPNPTSNTPNDPYNYTPVTNECGNYNSEGDCYNKEHIIPQSAFGAATPMRSDAHQLLPTDGRVNGFRSSYPFGRVDDNSLVSQSSISNPTSNGSKLGGNINSGYSAGYTGIVFEPIDEFKGDIARIYFYFVTRYQNQVDNWDAYAMFDGSNDQVLSDPFLNILITWHNADPVSQKEIDRNNNIYYHHQDNRNPFVDHPEWVAQIWDPTPDTEAPTNPTNLIASNPTDVSIDLNWTASTDNTAVTSYDIYVDGTNSFSSSTNSFSATGLSPDTEYCFTIKAKDATGNESEFSNQACETTTDNGVGVNCLVETFQNIPANAGGYATRDWTGDNGGAWIATDARTDQTLTDRAITIRNGSLTAPTISGGIGSLTVSTKRVFGGSSGTFNLTVNGDYVNTIAYGAQDVVETITISNINIEGPVSIVIDGNSVTSNRVVFDDLSWTCFTELNVMGYQLNDISIYPNPVSNTLNIQLNKSEETQIDIFNILGKRVLTKTIRQSQSINVENLNSGIYILKIKQGDATISKKLIKQ</sequence>
<evidence type="ECO:0000256" key="4">
    <source>
        <dbReference type="ARBA" id="ARBA00022801"/>
    </source>
</evidence>
<evidence type="ECO:0000313" key="8">
    <source>
        <dbReference type="Proteomes" id="UP000625976"/>
    </source>
</evidence>
<dbReference type="SMART" id="SM00060">
    <property type="entry name" value="FN3"/>
    <property type="match status" value="1"/>
</dbReference>
<dbReference type="EMBL" id="BMFQ01000004">
    <property type="protein sequence ID" value="GGG59052.1"/>
    <property type="molecule type" value="Genomic_DNA"/>
</dbReference>
<dbReference type="GO" id="GO:0016787">
    <property type="term" value="F:hydrolase activity"/>
    <property type="evidence" value="ECO:0007669"/>
    <property type="project" value="UniProtKB-KW"/>
</dbReference>
<dbReference type="AlphaFoldDB" id="A0A917GW54"/>
<dbReference type="Pfam" id="PF18962">
    <property type="entry name" value="Por_Secre_tail"/>
    <property type="match status" value="1"/>
</dbReference>
<dbReference type="InterPro" id="IPR003961">
    <property type="entry name" value="FN3_dom"/>
</dbReference>
<dbReference type="SUPFAM" id="SSF49265">
    <property type="entry name" value="Fibronectin type III"/>
    <property type="match status" value="1"/>
</dbReference>
<organism evidence="7 8">
    <name type="scientific">Bizionia arctica</name>
    <dbReference type="NCBI Taxonomy" id="1495645"/>
    <lineage>
        <taxon>Bacteria</taxon>
        <taxon>Pseudomonadati</taxon>
        <taxon>Bacteroidota</taxon>
        <taxon>Flavobacteriia</taxon>
        <taxon>Flavobacteriales</taxon>
        <taxon>Flavobacteriaceae</taxon>
        <taxon>Bizionia</taxon>
    </lineage>
</organism>
<comment type="similarity">
    <text evidence="1">Belongs to the EndA/NucM nuclease family.</text>
</comment>
<dbReference type="InterPro" id="IPR013783">
    <property type="entry name" value="Ig-like_fold"/>
</dbReference>